<comment type="caution">
    <text evidence="7">The sequence shown here is derived from an EMBL/GenBank/DDBJ whole genome shotgun (WGS) entry which is preliminary data.</text>
</comment>
<dbReference type="PROSITE" id="PS50931">
    <property type="entry name" value="HTH_LYSR"/>
    <property type="match status" value="1"/>
</dbReference>
<dbReference type="RefSeq" id="WP_380974956.1">
    <property type="nucleotide sequence ID" value="NZ_JBHTEF010000001.1"/>
</dbReference>
<protein>
    <submittedName>
        <fullName evidence="7">LysR substrate-binding domain-containing protein</fullName>
    </submittedName>
</protein>
<dbReference type="Gene3D" id="3.40.190.10">
    <property type="entry name" value="Periplasmic binding protein-like II"/>
    <property type="match status" value="2"/>
</dbReference>
<evidence type="ECO:0000256" key="5">
    <source>
        <dbReference type="SAM" id="MobiDB-lite"/>
    </source>
</evidence>
<name>A0ABW2SN44_9ACTO</name>
<dbReference type="InterPro" id="IPR036388">
    <property type="entry name" value="WH-like_DNA-bd_sf"/>
</dbReference>
<dbReference type="InterPro" id="IPR036390">
    <property type="entry name" value="WH_DNA-bd_sf"/>
</dbReference>
<dbReference type="Pfam" id="PF03466">
    <property type="entry name" value="LysR_substrate"/>
    <property type="match status" value="1"/>
</dbReference>
<keyword evidence="2" id="KW-0805">Transcription regulation</keyword>
<dbReference type="PANTHER" id="PTHR30118:SF15">
    <property type="entry name" value="TRANSCRIPTIONAL REGULATORY PROTEIN"/>
    <property type="match status" value="1"/>
</dbReference>
<organism evidence="7 8">
    <name type="scientific">Schaalia naturae</name>
    <dbReference type="NCBI Taxonomy" id="635203"/>
    <lineage>
        <taxon>Bacteria</taxon>
        <taxon>Bacillati</taxon>
        <taxon>Actinomycetota</taxon>
        <taxon>Actinomycetes</taxon>
        <taxon>Actinomycetales</taxon>
        <taxon>Actinomycetaceae</taxon>
        <taxon>Schaalia</taxon>
    </lineage>
</organism>
<evidence type="ECO:0000256" key="2">
    <source>
        <dbReference type="ARBA" id="ARBA00023015"/>
    </source>
</evidence>
<dbReference type="SUPFAM" id="SSF53850">
    <property type="entry name" value="Periplasmic binding protein-like II"/>
    <property type="match status" value="1"/>
</dbReference>
<accession>A0ABW2SN44</accession>
<evidence type="ECO:0000256" key="1">
    <source>
        <dbReference type="ARBA" id="ARBA00009437"/>
    </source>
</evidence>
<keyword evidence="4" id="KW-0804">Transcription</keyword>
<dbReference type="SUPFAM" id="SSF46785">
    <property type="entry name" value="Winged helix' DNA-binding domain"/>
    <property type="match status" value="1"/>
</dbReference>
<gene>
    <name evidence="7" type="ORF">ACFQWG_10120</name>
</gene>
<comment type="similarity">
    <text evidence="1">Belongs to the LysR transcriptional regulatory family.</text>
</comment>
<dbReference type="InterPro" id="IPR000847">
    <property type="entry name" value="LysR_HTH_N"/>
</dbReference>
<dbReference type="Proteomes" id="UP001596527">
    <property type="component" value="Unassembled WGS sequence"/>
</dbReference>
<reference evidence="8" key="1">
    <citation type="journal article" date="2019" name="Int. J. Syst. Evol. Microbiol.">
        <title>The Global Catalogue of Microorganisms (GCM) 10K type strain sequencing project: providing services to taxonomists for standard genome sequencing and annotation.</title>
        <authorList>
            <consortium name="The Broad Institute Genomics Platform"/>
            <consortium name="The Broad Institute Genome Sequencing Center for Infectious Disease"/>
            <person name="Wu L."/>
            <person name="Ma J."/>
        </authorList>
    </citation>
    <scope>NUCLEOTIDE SEQUENCE [LARGE SCALE GENOMIC DNA]</scope>
    <source>
        <strain evidence="8">CCUG 56698</strain>
    </source>
</reference>
<evidence type="ECO:0000259" key="6">
    <source>
        <dbReference type="PROSITE" id="PS50931"/>
    </source>
</evidence>
<dbReference type="InterPro" id="IPR005119">
    <property type="entry name" value="LysR_subst-bd"/>
</dbReference>
<evidence type="ECO:0000313" key="8">
    <source>
        <dbReference type="Proteomes" id="UP001596527"/>
    </source>
</evidence>
<feature type="domain" description="HTH lysR-type" evidence="6">
    <location>
        <begin position="1"/>
        <end position="61"/>
    </location>
</feature>
<dbReference type="EMBL" id="JBHTEF010000001">
    <property type="protein sequence ID" value="MFC7581549.1"/>
    <property type="molecule type" value="Genomic_DNA"/>
</dbReference>
<evidence type="ECO:0000256" key="3">
    <source>
        <dbReference type="ARBA" id="ARBA00023125"/>
    </source>
</evidence>
<evidence type="ECO:0000313" key="7">
    <source>
        <dbReference type="EMBL" id="MFC7581549.1"/>
    </source>
</evidence>
<sequence length="316" mass="34991">MSHADLNQLRTFIALYETRSATAAADELVVTQPTVSYTLGRLRRTLGDDLFRRERNEFVPTPAAVRLYPQVRDALAQIDRALEVPTDFDPAGLTDELTLSLSSIGELTFLPPILAAVQARAPKARIRVVPHVAADAENAISRGLVDLAISARLLPAGRLWRTAFMPVEYVAVTSRDHPLPRTRLSMFAGRRFIQVSARGGHVYPNDALIEHGLDGQIGLSVEGYAPLPRVLEQSDLVALLPLHVTQVFAERYSLTMRRLPWPIQSPPMAVYTRLEERLSPTLRWLRETVLEALTQTESDRGPAPDTHPGGFQVAGE</sequence>
<keyword evidence="8" id="KW-1185">Reference proteome</keyword>
<dbReference type="PANTHER" id="PTHR30118">
    <property type="entry name" value="HTH-TYPE TRANSCRIPTIONAL REGULATOR LEUO-RELATED"/>
    <property type="match status" value="1"/>
</dbReference>
<evidence type="ECO:0000256" key="4">
    <source>
        <dbReference type="ARBA" id="ARBA00023163"/>
    </source>
</evidence>
<dbReference type="InterPro" id="IPR050389">
    <property type="entry name" value="LysR-type_TF"/>
</dbReference>
<dbReference type="Pfam" id="PF00126">
    <property type="entry name" value="HTH_1"/>
    <property type="match status" value="1"/>
</dbReference>
<feature type="region of interest" description="Disordered" evidence="5">
    <location>
        <begin position="294"/>
        <end position="316"/>
    </location>
</feature>
<keyword evidence="3" id="KW-0238">DNA-binding</keyword>
<dbReference type="PRINTS" id="PR00039">
    <property type="entry name" value="HTHLYSR"/>
</dbReference>
<proteinExistence type="inferred from homology"/>
<dbReference type="Gene3D" id="1.10.10.10">
    <property type="entry name" value="Winged helix-like DNA-binding domain superfamily/Winged helix DNA-binding domain"/>
    <property type="match status" value="1"/>
</dbReference>